<dbReference type="EMBL" id="EU906805">
    <property type="protein sequence ID" value="ACI71919.1"/>
    <property type="molecule type" value="Genomic_DNA"/>
</dbReference>
<keyword evidence="2" id="KW-0346">Stress response</keyword>
<gene>
    <name evidence="2" type="ORF">ECs0011</name>
</gene>
<evidence type="ECO:0000313" key="3">
    <source>
        <dbReference type="EMBL" id="ACI71920.1"/>
    </source>
</evidence>
<dbReference type="EMBL" id="EU906809">
    <property type="protein sequence ID" value="ACI71923.1"/>
    <property type="molecule type" value="Genomic_DNA"/>
</dbReference>
<dbReference type="AlphaFoldDB" id="C3TRL7"/>
<reference evidence="2" key="1">
    <citation type="journal article" date="2009" name="Proc. Natl. Acad. Sci. U.S.A.">
        <title>A precise reconstruction of the emergence and constrained radiations of Escherichia coli O157 portrayed by backbone concatenomic analysis.</title>
        <authorList>
            <person name="Leopold S.R."/>
            <person name="Magrini V."/>
            <person name="Holt N.J."/>
            <person name="Shaikh N."/>
            <person name="Mardis E.R."/>
            <person name="Cagno J."/>
            <person name="Ogura Y."/>
            <person name="Iguchi A."/>
            <person name="Hayashi T."/>
            <person name="Mellmann A."/>
            <person name="Karch H."/>
            <person name="Besser T.E."/>
            <person name="Sawyer S.A."/>
            <person name="Whittam T.S."/>
            <person name="Tarr P.I."/>
        </authorList>
    </citation>
    <scope>NUCLEOTIDE SEQUENCE</scope>
    <source>
        <strain evidence="2">493/89</strain>
        <strain evidence="3">86-24</strain>
        <strain evidence="4">87-14</strain>
        <strain evidence="5">TB182A</strain>
        <strain evidence="6">TW14359</strain>
    </source>
</reference>
<accession>C3TRL7</accession>
<evidence type="ECO:0000256" key="1">
    <source>
        <dbReference type="SAM" id="MobiDB-lite"/>
    </source>
</evidence>
<sequence length="206" mass="22547">MTALTPFSAAPTGPPSPAPRSKPCPSTLIAAWVRKMRVSWLESRCDTPFANNLSFISSGSSSSSSFTLASTACRNSCLCSSSIFFQVLRRNCSSNCCSISNVDISLSAFSFNRFETSSKMARYNLPCPRSLLAILSPPKCCNSPAISCQLRRCCSGCPSIDLNSSLRISTLERRVLPFSLWVSSRAKFANCSSLQCWRKSRSESFR</sequence>
<dbReference type="EMBL" id="EU906806">
    <property type="protein sequence ID" value="ACI71920.1"/>
    <property type="molecule type" value="Genomic_DNA"/>
</dbReference>
<feature type="compositionally biased region" description="Pro residues" evidence="1">
    <location>
        <begin position="12"/>
        <end position="22"/>
    </location>
</feature>
<evidence type="ECO:0000313" key="6">
    <source>
        <dbReference type="EMBL" id="ACI71923.1"/>
    </source>
</evidence>
<protein>
    <submittedName>
        <fullName evidence="2">Positive regulator for sigma 32 heat shock promoters</fullName>
    </submittedName>
</protein>
<organism evidence="2">
    <name type="scientific">Escherichia coli</name>
    <dbReference type="NCBI Taxonomy" id="562"/>
    <lineage>
        <taxon>Bacteria</taxon>
        <taxon>Pseudomonadati</taxon>
        <taxon>Pseudomonadota</taxon>
        <taxon>Gammaproteobacteria</taxon>
        <taxon>Enterobacterales</taxon>
        <taxon>Enterobacteriaceae</taxon>
        <taxon>Escherichia</taxon>
    </lineage>
</organism>
<evidence type="ECO:0000313" key="2">
    <source>
        <dbReference type="EMBL" id="ACI71919.1"/>
    </source>
</evidence>
<name>C3TRL7_ECOLX</name>
<dbReference type="EMBL" id="EU906808">
    <property type="protein sequence ID" value="ACI71922.1"/>
    <property type="molecule type" value="Genomic_DNA"/>
</dbReference>
<dbReference type="EMBL" id="EU906807">
    <property type="protein sequence ID" value="ACI71921.1"/>
    <property type="molecule type" value="Genomic_DNA"/>
</dbReference>
<feature type="compositionally biased region" description="Low complexity" evidence="1">
    <location>
        <begin position="1"/>
        <end position="11"/>
    </location>
</feature>
<evidence type="ECO:0000313" key="4">
    <source>
        <dbReference type="EMBL" id="ACI71921.1"/>
    </source>
</evidence>
<feature type="region of interest" description="Disordered" evidence="1">
    <location>
        <begin position="1"/>
        <end position="22"/>
    </location>
</feature>
<evidence type="ECO:0000313" key="5">
    <source>
        <dbReference type="EMBL" id="ACI71922.1"/>
    </source>
</evidence>
<proteinExistence type="predicted"/>